<dbReference type="OrthoDB" id="9804645at2"/>
<keyword evidence="4" id="KW-1003">Cell membrane</keyword>
<gene>
    <name evidence="14" type="ORF">FKG94_01560</name>
</gene>
<sequence length="467" mass="52374">MVRLFIPLYLSLVVVLVLGASVLERFFYLTFQQEITQDLTRDYIGGFILMEKLYLHYSETQWRQLLEDINARSNLPVESRPIDDWQFDDGELAVLNRGEFLVADADNGVMFGSIAEGVVARIGPLGTTSSVENLELWYLLTMAGLLGLLLLFWVGWQQYKITRLARTTLSFSEGNLQVRAKTGLSGMPVLSRAFNQMAERIQRLFQSHRQLTNAVSHELRSPITKIRFQLELLDEAPEQPERDRLMVGISDDLDDMDVLIDEMLDYAKMERAEPALFIETRSLGGWIAEQVEGLKKEVRKPLTIAVADAGIEAQFDQVLMARLLRNLVSNAERYAEHAIQVGGERRAGRYRLWVDDDGPGIAPQERERLFEPFTRVDQSRDRRSGGHGLGLAIVAQIARWHRGTIEIDVSPLGGARVILSWPPLAAGNSSTGHSAVENPARDEAARHNSSPGKPERGAPVANGKDKC</sequence>
<dbReference type="PRINTS" id="PR00344">
    <property type="entry name" value="BCTRLSENSOR"/>
</dbReference>
<evidence type="ECO:0000313" key="15">
    <source>
        <dbReference type="Proteomes" id="UP000319732"/>
    </source>
</evidence>
<evidence type="ECO:0000259" key="12">
    <source>
        <dbReference type="PROSITE" id="PS50109"/>
    </source>
</evidence>
<dbReference type="Gene3D" id="1.10.287.130">
    <property type="match status" value="1"/>
</dbReference>
<evidence type="ECO:0000256" key="6">
    <source>
        <dbReference type="ARBA" id="ARBA00022679"/>
    </source>
</evidence>
<dbReference type="PROSITE" id="PS50109">
    <property type="entry name" value="HIS_KIN"/>
    <property type="match status" value="1"/>
</dbReference>
<dbReference type="SMART" id="SM00387">
    <property type="entry name" value="HATPase_c"/>
    <property type="match status" value="1"/>
</dbReference>
<organism evidence="14 15">
    <name type="scientific">Exilibacterium tricleocarpae</name>
    <dbReference type="NCBI Taxonomy" id="2591008"/>
    <lineage>
        <taxon>Bacteria</taxon>
        <taxon>Pseudomonadati</taxon>
        <taxon>Pseudomonadota</taxon>
        <taxon>Gammaproteobacteria</taxon>
        <taxon>Cellvibrionales</taxon>
        <taxon>Cellvibrionaceae</taxon>
        <taxon>Exilibacterium</taxon>
    </lineage>
</organism>
<dbReference type="InterPro" id="IPR050980">
    <property type="entry name" value="2C_sensor_his_kinase"/>
</dbReference>
<protein>
    <recommendedName>
        <fullName evidence="3">histidine kinase</fullName>
        <ecNumber evidence="3">2.7.13.3</ecNumber>
    </recommendedName>
</protein>
<feature type="domain" description="Histidine kinase" evidence="12">
    <location>
        <begin position="214"/>
        <end position="425"/>
    </location>
</feature>
<evidence type="ECO:0000313" key="14">
    <source>
        <dbReference type="EMBL" id="TQV86264.1"/>
    </source>
</evidence>
<keyword evidence="9" id="KW-0067">ATP-binding</keyword>
<evidence type="ECO:0000256" key="1">
    <source>
        <dbReference type="ARBA" id="ARBA00000085"/>
    </source>
</evidence>
<keyword evidence="15" id="KW-1185">Reference proteome</keyword>
<dbReference type="EMBL" id="VHSG01000002">
    <property type="protein sequence ID" value="TQV86264.1"/>
    <property type="molecule type" value="Genomic_DNA"/>
</dbReference>
<evidence type="ECO:0000256" key="3">
    <source>
        <dbReference type="ARBA" id="ARBA00012438"/>
    </source>
</evidence>
<keyword evidence="5" id="KW-0597">Phosphoprotein</keyword>
<evidence type="ECO:0000256" key="7">
    <source>
        <dbReference type="ARBA" id="ARBA00022741"/>
    </source>
</evidence>
<dbReference type="PROSITE" id="PS50885">
    <property type="entry name" value="HAMP"/>
    <property type="match status" value="1"/>
</dbReference>
<dbReference type="RefSeq" id="WP_142902417.1">
    <property type="nucleotide sequence ID" value="NZ_ML660087.1"/>
</dbReference>
<feature type="domain" description="HAMP" evidence="13">
    <location>
        <begin position="155"/>
        <end position="206"/>
    </location>
</feature>
<keyword evidence="6" id="KW-0808">Transferase</keyword>
<evidence type="ECO:0000256" key="10">
    <source>
        <dbReference type="SAM" id="MobiDB-lite"/>
    </source>
</evidence>
<dbReference type="InterPro" id="IPR036097">
    <property type="entry name" value="HisK_dim/P_sf"/>
</dbReference>
<comment type="caution">
    <text evidence="14">The sequence shown here is derived from an EMBL/GenBank/DDBJ whole genome shotgun (WGS) entry which is preliminary data.</text>
</comment>
<keyword evidence="7" id="KW-0547">Nucleotide-binding</keyword>
<dbReference type="InterPro" id="IPR003661">
    <property type="entry name" value="HisK_dim/P_dom"/>
</dbReference>
<dbReference type="Pfam" id="PF02518">
    <property type="entry name" value="HATPase_c"/>
    <property type="match status" value="1"/>
</dbReference>
<dbReference type="GO" id="GO:0000155">
    <property type="term" value="F:phosphorelay sensor kinase activity"/>
    <property type="evidence" value="ECO:0007669"/>
    <property type="project" value="InterPro"/>
</dbReference>
<dbReference type="Gene3D" id="3.30.565.10">
    <property type="entry name" value="Histidine kinase-like ATPase, C-terminal domain"/>
    <property type="match status" value="1"/>
</dbReference>
<proteinExistence type="predicted"/>
<feature type="transmembrane region" description="Helical" evidence="11">
    <location>
        <begin position="136"/>
        <end position="156"/>
    </location>
</feature>
<dbReference type="GO" id="GO:0005524">
    <property type="term" value="F:ATP binding"/>
    <property type="evidence" value="ECO:0007669"/>
    <property type="project" value="UniProtKB-KW"/>
</dbReference>
<evidence type="ECO:0000256" key="11">
    <source>
        <dbReference type="SAM" id="Phobius"/>
    </source>
</evidence>
<dbReference type="InterPro" id="IPR004358">
    <property type="entry name" value="Sig_transdc_His_kin-like_C"/>
</dbReference>
<comment type="subcellular location">
    <subcellularLocation>
        <location evidence="2">Cell membrane</location>
        <topology evidence="2">Multi-pass membrane protein</topology>
    </subcellularLocation>
</comment>
<keyword evidence="11" id="KW-1133">Transmembrane helix</keyword>
<dbReference type="SMART" id="SM00388">
    <property type="entry name" value="HisKA"/>
    <property type="match status" value="1"/>
</dbReference>
<evidence type="ECO:0000259" key="13">
    <source>
        <dbReference type="PROSITE" id="PS50885"/>
    </source>
</evidence>
<accession>A0A545U9V9</accession>
<evidence type="ECO:0000256" key="9">
    <source>
        <dbReference type="ARBA" id="ARBA00022840"/>
    </source>
</evidence>
<dbReference type="InterPro" id="IPR003660">
    <property type="entry name" value="HAMP_dom"/>
</dbReference>
<feature type="region of interest" description="Disordered" evidence="10">
    <location>
        <begin position="428"/>
        <end position="467"/>
    </location>
</feature>
<dbReference type="SUPFAM" id="SSF47384">
    <property type="entry name" value="Homodimeric domain of signal transducing histidine kinase"/>
    <property type="match status" value="1"/>
</dbReference>
<dbReference type="InterPro" id="IPR003594">
    <property type="entry name" value="HATPase_dom"/>
</dbReference>
<dbReference type="PANTHER" id="PTHR44936">
    <property type="entry name" value="SENSOR PROTEIN CREC"/>
    <property type="match status" value="1"/>
</dbReference>
<keyword evidence="8" id="KW-0418">Kinase</keyword>
<evidence type="ECO:0000256" key="5">
    <source>
        <dbReference type="ARBA" id="ARBA00022553"/>
    </source>
</evidence>
<dbReference type="EC" id="2.7.13.3" evidence="3"/>
<dbReference type="SMART" id="SM00304">
    <property type="entry name" value="HAMP"/>
    <property type="match status" value="1"/>
</dbReference>
<keyword evidence="11" id="KW-0472">Membrane</keyword>
<dbReference type="CDD" id="cd06225">
    <property type="entry name" value="HAMP"/>
    <property type="match status" value="1"/>
</dbReference>
<name>A0A545U9V9_9GAMM</name>
<dbReference type="AlphaFoldDB" id="A0A545U9V9"/>
<dbReference type="Proteomes" id="UP000319732">
    <property type="component" value="Unassembled WGS sequence"/>
</dbReference>
<dbReference type="SUPFAM" id="SSF55874">
    <property type="entry name" value="ATPase domain of HSP90 chaperone/DNA topoisomerase II/histidine kinase"/>
    <property type="match status" value="1"/>
</dbReference>
<dbReference type="InterPro" id="IPR036890">
    <property type="entry name" value="HATPase_C_sf"/>
</dbReference>
<reference evidence="14 15" key="1">
    <citation type="submission" date="2019-06" db="EMBL/GenBank/DDBJ databases">
        <title>Whole genome sequence for Cellvibrionaceae sp. R142.</title>
        <authorList>
            <person name="Wang G."/>
        </authorList>
    </citation>
    <scope>NUCLEOTIDE SEQUENCE [LARGE SCALE GENOMIC DNA]</scope>
    <source>
        <strain evidence="14 15">R142</strain>
    </source>
</reference>
<dbReference type="CDD" id="cd00082">
    <property type="entry name" value="HisKA"/>
    <property type="match status" value="1"/>
</dbReference>
<dbReference type="InterPro" id="IPR005467">
    <property type="entry name" value="His_kinase_dom"/>
</dbReference>
<comment type="catalytic activity">
    <reaction evidence="1">
        <text>ATP + protein L-histidine = ADP + protein N-phospho-L-histidine.</text>
        <dbReference type="EC" id="2.7.13.3"/>
    </reaction>
</comment>
<evidence type="ECO:0000256" key="4">
    <source>
        <dbReference type="ARBA" id="ARBA00022475"/>
    </source>
</evidence>
<dbReference type="PANTHER" id="PTHR44936:SF10">
    <property type="entry name" value="SENSOR PROTEIN RSTB"/>
    <property type="match status" value="1"/>
</dbReference>
<dbReference type="GO" id="GO:0005886">
    <property type="term" value="C:plasma membrane"/>
    <property type="evidence" value="ECO:0007669"/>
    <property type="project" value="UniProtKB-SubCell"/>
</dbReference>
<evidence type="ECO:0000256" key="2">
    <source>
        <dbReference type="ARBA" id="ARBA00004651"/>
    </source>
</evidence>
<evidence type="ECO:0000256" key="8">
    <source>
        <dbReference type="ARBA" id="ARBA00022777"/>
    </source>
</evidence>
<keyword evidence="11" id="KW-0812">Transmembrane</keyword>
<dbReference type="Pfam" id="PF00512">
    <property type="entry name" value="HisKA"/>
    <property type="match status" value="1"/>
</dbReference>